<keyword evidence="1" id="KW-0812">Transmembrane</keyword>
<reference evidence="3" key="1">
    <citation type="submission" date="2017-04" db="EMBL/GenBank/DDBJ databases">
        <title>Function of individual gut microbiota members based on whole genome sequencing of pure cultures obtained from chicken caecum.</title>
        <authorList>
            <person name="Medvecky M."/>
            <person name="Cejkova D."/>
            <person name="Polansky O."/>
            <person name="Karasova D."/>
            <person name="Kubasova T."/>
            <person name="Cizek A."/>
            <person name="Rychlik I."/>
        </authorList>
    </citation>
    <scope>NUCLEOTIDE SEQUENCE [LARGE SCALE GENOMIC DNA]</scope>
    <source>
        <strain evidence="3">An90</strain>
    </source>
</reference>
<dbReference type="Proteomes" id="UP000195772">
    <property type="component" value="Unassembled WGS sequence"/>
</dbReference>
<name>A0A1Y3QWC7_9BACT</name>
<evidence type="ECO:0008006" key="4">
    <source>
        <dbReference type="Google" id="ProtNLM"/>
    </source>
</evidence>
<evidence type="ECO:0000256" key="1">
    <source>
        <dbReference type="SAM" id="Phobius"/>
    </source>
</evidence>
<evidence type="ECO:0000313" key="3">
    <source>
        <dbReference type="Proteomes" id="UP000195772"/>
    </source>
</evidence>
<organism evidence="2 3">
    <name type="scientific">Alistipes onderdonkii</name>
    <dbReference type="NCBI Taxonomy" id="328813"/>
    <lineage>
        <taxon>Bacteria</taxon>
        <taxon>Pseudomonadati</taxon>
        <taxon>Bacteroidota</taxon>
        <taxon>Bacteroidia</taxon>
        <taxon>Bacteroidales</taxon>
        <taxon>Rikenellaceae</taxon>
        <taxon>Alistipes</taxon>
    </lineage>
</organism>
<keyword evidence="1" id="KW-1133">Transmembrane helix</keyword>
<dbReference type="AlphaFoldDB" id="A0A1Y3QWC7"/>
<dbReference type="Pfam" id="PF13150">
    <property type="entry name" value="TraL_transposon"/>
    <property type="match status" value="1"/>
</dbReference>
<proteinExistence type="predicted"/>
<accession>A0A1Y3QWC7</accession>
<dbReference type="OrthoDB" id="1079615at2"/>
<evidence type="ECO:0000313" key="2">
    <source>
        <dbReference type="EMBL" id="OUN03973.1"/>
    </source>
</evidence>
<feature type="transmembrane region" description="Helical" evidence="1">
    <location>
        <begin position="32"/>
        <end position="55"/>
    </location>
</feature>
<dbReference type="EMBL" id="NFHB01000003">
    <property type="protein sequence ID" value="OUN03973.1"/>
    <property type="molecule type" value="Genomic_DNA"/>
</dbReference>
<protein>
    <recommendedName>
        <fullName evidence="4">DUF3989 domain-containing protein</fullName>
    </recommendedName>
</protein>
<comment type="caution">
    <text evidence="2">The sequence shown here is derived from an EMBL/GenBank/DDBJ whole genome shotgun (WGS) entry which is preliminary data.</text>
</comment>
<keyword evidence="1" id="KW-0472">Membrane</keyword>
<dbReference type="RefSeq" id="WP_087401779.1">
    <property type="nucleotide sequence ID" value="NZ_NFHB01000003.1"/>
</dbReference>
<sequence>MRKLIERLNEWTERQDERLRVWLAALPERTKIIVVLVIFSLFAIGALFTFGAALYQIGRENGRQIEIEHIEQFNLPQKQDSINLFNHYDYGTEQKSHDQHERGEA</sequence>
<gene>
    <name evidence="2" type="ORF">B5G41_05795</name>
</gene>
<dbReference type="InterPro" id="IPR025050">
    <property type="entry name" value="TraL_transposon"/>
</dbReference>